<reference evidence="2" key="1">
    <citation type="submission" date="2017-10" db="EMBL/GenBank/DDBJ databases">
        <authorList>
            <person name="Regsiter A."/>
            <person name="William W."/>
        </authorList>
    </citation>
    <scope>NUCLEOTIDE SEQUENCE [LARGE SCALE GENOMIC DNA]</scope>
</reference>
<evidence type="ECO:0000313" key="2">
    <source>
        <dbReference type="Proteomes" id="UP000233769"/>
    </source>
</evidence>
<name>A0A2N9AJH5_METEX</name>
<protein>
    <submittedName>
        <fullName evidence="1">Uncharacterized protein</fullName>
    </submittedName>
</protein>
<gene>
    <name evidence="1" type="ORF">TK0001_0718</name>
</gene>
<dbReference type="AlphaFoldDB" id="A0A2N9AJH5"/>
<sequence>MNSALPRRASARRAGARRNVVLTQCFIRVSPSDACIYHTDKLMASAQIIPIDRG</sequence>
<dbReference type="EMBL" id="LT962688">
    <property type="protein sequence ID" value="SOR27320.1"/>
    <property type="molecule type" value="Genomic_DNA"/>
</dbReference>
<accession>A0A2N9AJH5</accession>
<evidence type="ECO:0000313" key="1">
    <source>
        <dbReference type="EMBL" id="SOR27320.1"/>
    </source>
</evidence>
<proteinExistence type="predicted"/>
<dbReference type="Proteomes" id="UP000233769">
    <property type="component" value="Chromosome tk0001"/>
</dbReference>
<organism evidence="1 2">
    <name type="scientific">Methylorubrum extorquens</name>
    <name type="common">Methylobacterium dichloromethanicum</name>
    <name type="synonym">Methylobacterium extorquens</name>
    <dbReference type="NCBI Taxonomy" id="408"/>
    <lineage>
        <taxon>Bacteria</taxon>
        <taxon>Pseudomonadati</taxon>
        <taxon>Pseudomonadota</taxon>
        <taxon>Alphaproteobacteria</taxon>
        <taxon>Hyphomicrobiales</taxon>
        <taxon>Methylobacteriaceae</taxon>
        <taxon>Methylorubrum</taxon>
    </lineage>
</organism>